<comment type="similarity">
    <text evidence="12">Belongs to the helicase family. PriA subfamily.</text>
</comment>
<feature type="binding site" evidence="12">
    <location>
        <position position="452"/>
    </location>
    <ligand>
        <name>Zn(2+)</name>
        <dbReference type="ChEBI" id="CHEBI:29105"/>
        <label>2</label>
    </ligand>
</feature>
<dbReference type="InterPro" id="IPR011545">
    <property type="entry name" value="DEAD/DEAH_box_helicase_dom"/>
</dbReference>
<keyword evidence="3 12" id="KW-0479">Metal-binding</keyword>
<keyword evidence="9 12" id="KW-0238">DNA-binding</keyword>
<dbReference type="InterPro" id="IPR005259">
    <property type="entry name" value="PriA"/>
</dbReference>
<dbReference type="EC" id="5.6.2.4" evidence="12"/>
<keyword evidence="7 12" id="KW-0862">Zinc</keyword>
<dbReference type="GO" id="GO:0006302">
    <property type="term" value="P:double-strand break repair"/>
    <property type="evidence" value="ECO:0007669"/>
    <property type="project" value="InterPro"/>
</dbReference>
<dbReference type="CDD" id="cd17929">
    <property type="entry name" value="DEXHc_priA"/>
    <property type="match status" value="1"/>
</dbReference>
<name>A0A840C0K6_9HYPH</name>
<dbReference type="Pfam" id="PF00270">
    <property type="entry name" value="DEAD"/>
    <property type="match status" value="1"/>
</dbReference>
<dbReference type="Gene3D" id="3.40.50.300">
    <property type="entry name" value="P-loop containing nucleotide triphosphate hydrolases"/>
    <property type="match status" value="2"/>
</dbReference>
<keyword evidence="10 12" id="KW-0413">Isomerase</keyword>
<dbReference type="SUPFAM" id="SSF52540">
    <property type="entry name" value="P-loop containing nucleoside triphosphate hydrolases"/>
    <property type="match status" value="1"/>
</dbReference>
<dbReference type="GO" id="GO:0006270">
    <property type="term" value="P:DNA replication initiation"/>
    <property type="evidence" value="ECO:0007669"/>
    <property type="project" value="TreeGrafter"/>
</dbReference>
<dbReference type="PANTHER" id="PTHR30580">
    <property type="entry name" value="PRIMOSOMAL PROTEIN N"/>
    <property type="match status" value="1"/>
</dbReference>
<keyword evidence="6 12" id="KW-0347">Helicase</keyword>
<gene>
    <name evidence="12" type="primary">priA</name>
    <name evidence="14" type="ORF">GGR16_004142</name>
</gene>
<dbReference type="GO" id="GO:0003677">
    <property type="term" value="F:DNA binding"/>
    <property type="evidence" value="ECO:0007669"/>
    <property type="project" value="UniProtKB-UniRule"/>
</dbReference>
<dbReference type="GO" id="GO:0005524">
    <property type="term" value="F:ATP binding"/>
    <property type="evidence" value="ECO:0007669"/>
    <property type="project" value="UniProtKB-UniRule"/>
</dbReference>
<evidence type="ECO:0000256" key="10">
    <source>
        <dbReference type="ARBA" id="ARBA00023235"/>
    </source>
</evidence>
<dbReference type="AlphaFoldDB" id="A0A840C0K6"/>
<reference evidence="14 15" key="1">
    <citation type="submission" date="2020-08" db="EMBL/GenBank/DDBJ databases">
        <title>Genomic Encyclopedia of Type Strains, Phase IV (KMG-IV): sequencing the most valuable type-strain genomes for metagenomic binning, comparative biology and taxonomic classification.</title>
        <authorList>
            <person name="Goeker M."/>
        </authorList>
    </citation>
    <scope>NUCLEOTIDE SEQUENCE [LARGE SCALE GENOMIC DNA]</scope>
    <source>
        <strain evidence="14 15">DSM 103737</strain>
    </source>
</reference>
<dbReference type="GO" id="GO:0016787">
    <property type="term" value="F:hydrolase activity"/>
    <property type="evidence" value="ECO:0007669"/>
    <property type="project" value="UniProtKB-KW"/>
</dbReference>
<dbReference type="PROSITE" id="PS51192">
    <property type="entry name" value="HELICASE_ATP_BIND_1"/>
    <property type="match status" value="1"/>
</dbReference>
<evidence type="ECO:0000256" key="8">
    <source>
        <dbReference type="ARBA" id="ARBA00022840"/>
    </source>
</evidence>
<keyword evidence="1 12" id="KW-0639">Primosome</keyword>
<dbReference type="GO" id="GO:0006269">
    <property type="term" value="P:DNA replication, synthesis of primer"/>
    <property type="evidence" value="ECO:0007669"/>
    <property type="project" value="UniProtKB-KW"/>
</dbReference>
<feature type="binding site" evidence="12">
    <location>
        <position position="470"/>
    </location>
    <ligand>
        <name>Zn(2+)</name>
        <dbReference type="ChEBI" id="CHEBI:29105"/>
        <label>2</label>
    </ligand>
</feature>
<evidence type="ECO:0000256" key="9">
    <source>
        <dbReference type="ARBA" id="ARBA00023125"/>
    </source>
</evidence>
<keyword evidence="8 12" id="KW-0067">ATP-binding</keyword>
<comment type="caution">
    <text evidence="14">The sequence shown here is derived from an EMBL/GenBank/DDBJ whole genome shotgun (WGS) entry which is preliminary data.</text>
</comment>
<feature type="binding site" evidence="12">
    <location>
        <position position="483"/>
    </location>
    <ligand>
        <name>Zn(2+)</name>
        <dbReference type="ChEBI" id="CHEBI:29105"/>
        <label>1</label>
    </ligand>
</feature>
<dbReference type="InterPro" id="IPR001650">
    <property type="entry name" value="Helicase_C-like"/>
</dbReference>
<dbReference type="GO" id="GO:0008270">
    <property type="term" value="F:zinc ion binding"/>
    <property type="evidence" value="ECO:0007669"/>
    <property type="project" value="UniProtKB-UniRule"/>
</dbReference>
<comment type="cofactor">
    <cofactor evidence="12">
        <name>Zn(2+)</name>
        <dbReference type="ChEBI" id="CHEBI:29105"/>
    </cofactor>
    <text evidence="12">Binds 2 zinc ions per subunit.</text>
</comment>
<organism evidence="14 15">
    <name type="scientific">Chelatococcus caeni</name>
    <dbReference type="NCBI Taxonomy" id="1348468"/>
    <lineage>
        <taxon>Bacteria</taxon>
        <taxon>Pseudomonadati</taxon>
        <taxon>Pseudomonadota</taxon>
        <taxon>Alphaproteobacteria</taxon>
        <taxon>Hyphomicrobiales</taxon>
        <taxon>Chelatococcaceae</taxon>
        <taxon>Chelatococcus</taxon>
    </lineage>
</organism>
<comment type="catalytic activity">
    <reaction evidence="12">
        <text>Couples ATP hydrolysis with the unwinding of duplex DNA by translocating in the 3'-5' direction.</text>
        <dbReference type="EC" id="5.6.2.4"/>
    </reaction>
</comment>
<dbReference type="InterPro" id="IPR041222">
    <property type="entry name" value="PriA_3primeBD"/>
</dbReference>
<protein>
    <recommendedName>
        <fullName evidence="12">Replication restart protein PriA</fullName>
    </recommendedName>
    <alternativeName>
        <fullName evidence="12">ATP-dependent DNA helicase PriA</fullName>
        <ecNumber evidence="12">5.6.2.4</ecNumber>
    </alternativeName>
    <alternativeName>
        <fullName evidence="12">DNA 3'-5' helicase PriA</fullName>
    </alternativeName>
</protein>
<evidence type="ECO:0000256" key="3">
    <source>
        <dbReference type="ARBA" id="ARBA00022723"/>
    </source>
</evidence>
<dbReference type="InterPro" id="IPR041236">
    <property type="entry name" value="PriA_C"/>
</dbReference>
<keyword evidence="5 12" id="KW-0378">Hydrolase</keyword>
<evidence type="ECO:0000313" key="15">
    <source>
        <dbReference type="Proteomes" id="UP000577362"/>
    </source>
</evidence>
<dbReference type="FunFam" id="3.40.50.300:FF:000489">
    <property type="entry name" value="Primosome assembly protein PriA"/>
    <property type="match status" value="1"/>
</dbReference>
<evidence type="ECO:0000256" key="4">
    <source>
        <dbReference type="ARBA" id="ARBA00022741"/>
    </source>
</evidence>
<comment type="function">
    <text evidence="12">Initiates the restart of stalled replication forks, which reloads the replicative helicase on sites other than the origin of replication. Recognizes and binds to abandoned replication forks and remodels them to uncover a helicase loading site. Promotes assembly of the primosome at these replication forks.</text>
</comment>
<dbReference type="NCBIfam" id="TIGR00595">
    <property type="entry name" value="priA"/>
    <property type="match status" value="1"/>
</dbReference>
<dbReference type="InterPro" id="IPR027417">
    <property type="entry name" value="P-loop_NTPase"/>
</dbReference>
<dbReference type="HAMAP" id="MF_00983">
    <property type="entry name" value="PriA"/>
    <property type="match status" value="1"/>
</dbReference>
<dbReference type="Proteomes" id="UP000577362">
    <property type="component" value="Unassembled WGS sequence"/>
</dbReference>
<feature type="binding site" evidence="12">
    <location>
        <position position="480"/>
    </location>
    <ligand>
        <name>Zn(2+)</name>
        <dbReference type="ChEBI" id="CHEBI:29105"/>
        <label>1</label>
    </ligand>
</feature>
<dbReference type="EMBL" id="JACIEN010000006">
    <property type="protein sequence ID" value="MBB4019095.1"/>
    <property type="molecule type" value="Genomic_DNA"/>
</dbReference>
<comment type="subunit">
    <text evidence="12">Component of the replication restart primosome.</text>
</comment>
<feature type="binding site" evidence="12">
    <location>
        <position position="443"/>
    </location>
    <ligand>
        <name>Zn(2+)</name>
        <dbReference type="ChEBI" id="CHEBI:29105"/>
        <label>1</label>
    </ligand>
</feature>
<dbReference type="SMART" id="SM00490">
    <property type="entry name" value="HELICc"/>
    <property type="match status" value="1"/>
</dbReference>
<sequence>MPSENGAIDEGRAGSRIADVVVPVALDKAYSYAVPAGAALAEGDVVVVPLGPRQTVGVVWALREGAGANLKSVLGRVDVPPMGEDLRRLIDWIAWYTLAPLGLAMRLALRIPGEDRAEQVRVGVRLAGEPPERLTAARLRVIAAAEGGLVYPKGDLAERAGVSLAVINGLVDTGTLEAVALPPEPVAGLPDPEHAPAALSQDQERAAAALRAAVAERNFSVTLVEGVTGSGKTEVYFEAVAEALRQGRQALILMPEIALTAQFLGRFAARFGTAPAEWHSGISGRRRERLHRAIAAGEVKVVAGARSALFLPFSDLGLVVVDEEHEQAYKQEEGALYHARDMAIVRARIDKAPVVLASATPSVETRVNAARGRYRHLVLPERFGGRTLPTMRAIDMRKKAPERGRWLSPPLLAAMRETRAAGEQSLLFLNRRGYAPLTLCRSCGHRFQCPNCSAWLVEHRFRRALVCHHCGHVERRPDNCPECGTVDALAACGPGVERLAEEVVEHFPDARVITLSSDFPGGVERLRRELEAIAAGEADIIIGTQLVAKGHNFPQLTLVGVVDADVGLASGDPRASERTFQLLQQVTGRAGRGDRPGRALLQTYQPDHPVMRALLSGDAAAFYAEEEAVREAAGLPPFGRLAAIVVSAPDRGEAEAHARALARSAEAPDGLDVLGPAEAPLALIRGRYRFRLLVRAARDSDLQGYLRAWIARTPKPPQRIRVTVDVDPMSFM</sequence>
<dbReference type="GO" id="GO:1990077">
    <property type="term" value="C:primosome complex"/>
    <property type="evidence" value="ECO:0007669"/>
    <property type="project" value="UniProtKB-UniRule"/>
</dbReference>
<dbReference type="Pfam" id="PF18319">
    <property type="entry name" value="Zn_ribbon_PriA"/>
    <property type="match status" value="1"/>
</dbReference>
<feature type="binding site" evidence="12">
    <location>
        <position position="467"/>
    </location>
    <ligand>
        <name>Zn(2+)</name>
        <dbReference type="ChEBI" id="CHEBI:29105"/>
        <label>2</label>
    </ligand>
</feature>
<dbReference type="SMART" id="SM00487">
    <property type="entry name" value="DEXDc"/>
    <property type="match status" value="1"/>
</dbReference>
<evidence type="ECO:0000256" key="12">
    <source>
        <dbReference type="HAMAP-Rule" id="MF_00983"/>
    </source>
</evidence>
<evidence type="ECO:0000259" key="13">
    <source>
        <dbReference type="PROSITE" id="PS51192"/>
    </source>
</evidence>
<feature type="binding site" evidence="12">
    <location>
        <position position="440"/>
    </location>
    <ligand>
        <name>Zn(2+)</name>
        <dbReference type="ChEBI" id="CHEBI:29105"/>
        <label>1</label>
    </ligand>
</feature>
<dbReference type="InterPro" id="IPR040498">
    <property type="entry name" value="PriA_CRR"/>
</dbReference>
<feature type="domain" description="Helicase ATP-binding" evidence="13">
    <location>
        <begin position="213"/>
        <end position="379"/>
    </location>
</feature>
<dbReference type="InterPro" id="IPR042115">
    <property type="entry name" value="PriA_3primeBD_sf"/>
</dbReference>
<feature type="binding site" evidence="12">
    <location>
        <position position="449"/>
    </location>
    <ligand>
        <name>Zn(2+)</name>
        <dbReference type="ChEBI" id="CHEBI:29105"/>
        <label>2</label>
    </ligand>
</feature>
<keyword evidence="4 12" id="KW-0547">Nucleotide-binding</keyword>
<dbReference type="InterPro" id="IPR014001">
    <property type="entry name" value="Helicase_ATP-bd"/>
</dbReference>
<dbReference type="NCBIfam" id="NF004070">
    <property type="entry name" value="PRK05580.2-2"/>
    <property type="match status" value="1"/>
</dbReference>
<evidence type="ECO:0000256" key="6">
    <source>
        <dbReference type="ARBA" id="ARBA00022806"/>
    </source>
</evidence>
<proteinExistence type="inferred from homology"/>
<evidence type="ECO:0000256" key="2">
    <source>
        <dbReference type="ARBA" id="ARBA00022705"/>
    </source>
</evidence>
<evidence type="ECO:0000256" key="1">
    <source>
        <dbReference type="ARBA" id="ARBA00022515"/>
    </source>
</evidence>
<dbReference type="GO" id="GO:0043138">
    <property type="term" value="F:3'-5' DNA helicase activity"/>
    <property type="evidence" value="ECO:0007669"/>
    <property type="project" value="UniProtKB-EC"/>
</dbReference>
<dbReference type="PANTHER" id="PTHR30580:SF0">
    <property type="entry name" value="PRIMOSOMAL PROTEIN N"/>
    <property type="match status" value="1"/>
</dbReference>
<keyword evidence="2 12" id="KW-0235">DNA replication</keyword>
<dbReference type="GO" id="GO:0006310">
    <property type="term" value="P:DNA recombination"/>
    <property type="evidence" value="ECO:0007669"/>
    <property type="project" value="InterPro"/>
</dbReference>
<evidence type="ECO:0000256" key="11">
    <source>
        <dbReference type="ARBA" id="ARBA00048988"/>
    </source>
</evidence>
<dbReference type="Gene3D" id="3.40.1440.60">
    <property type="entry name" value="PriA, 3(prime) DNA-binding domain"/>
    <property type="match status" value="1"/>
</dbReference>
<evidence type="ECO:0000256" key="7">
    <source>
        <dbReference type="ARBA" id="ARBA00022833"/>
    </source>
</evidence>
<evidence type="ECO:0000313" key="14">
    <source>
        <dbReference type="EMBL" id="MBB4019095.1"/>
    </source>
</evidence>
<evidence type="ECO:0000256" key="5">
    <source>
        <dbReference type="ARBA" id="ARBA00022801"/>
    </source>
</evidence>
<dbReference type="Pfam" id="PF17764">
    <property type="entry name" value="PriA_3primeBD"/>
    <property type="match status" value="1"/>
</dbReference>
<comment type="catalytic activity">
    <reaction evidence="11 12">
        <text>ATP + H2O = ADP + phosphate + H(+)</text>
        <dbReference type="Rhea" id="RHEA:13065"/>
        <dbReference type="ChEBI" id="CHEBI:15377"/>
        <dbReference type="ChEBI" id="CHEBI:15378"/>
        <dbReference type="ChEBI" id="CHEBI:30616"/>
        <dbReference type="ChEBI" id="CHEBI:43474"/>
        <dbReference type="ChEBI" id="CHEBI:456216"/>
        <dbReference type="EC" id="5.6.2.4"/>
    </reaction>
</comment>
<keyword evidence="15" id="KW-1185">Reference proteome</keyword>
<dbReference type="Pfam" id="PF18074">
    <property type="entry name" value="PriA_C"/>
    <property type="match status" value="1"/>
</dbReference>
<accession>A0A840C0K6</accession>